<reference evidence="1 2" key="1">
    <citation type="journal article" date="2014" name="Genome Biol. Evol.">
        <title>The secreted proteins of Achlya hypogyna and Thraustotheca clavata identify the ancestral oomycete secretome and reveal gene acquisitions by horizontal gene transfer.</title>
        <authorList>
            <person name="Misner I."/>
            <person name="Blouin N."/>
            <person name="Leonard G."/>
            <person name="Richards T.A."/>
            <person name="Lane C.E."/>
        </authorList>
    </citation>
    <scope>NUCLEOTIDE SEQUENCE [LARGE SCALE GENOMIC DNA]</scope>
    <source>
        <strain evidence="1 2">ATCC 34112</strain>
    </source>
</reference>
<evidence type="ECO:0000313" key="2">
    <source>
        <dbReference type="Proteomes" id="UP000243217"/>
    </source>
</evidence>
<dbReference type="EMBL" id="JNBS01002192">
    <property type="protein sequence ID" value="OQR94310.1"/>
    <property type="molecule type" value="Genomic_DNA"/>
</dbReference>
<gene>
    <name evidence="1" type="ORF">THRCLA_22243</name>
</gene>
<sequence>MKSLLENANQVAHEEAKKEAYSIGPMHVERVLEPFPEILDAVRAMPKMDKKKSKKKMFQGEEMKELIAAQNALFDQAKAKMM</sequence>
<comment type="caution">
    <text evidence="1">The sequence shown here is derived from an EMBL/GenBank/DDBJ whole genome shotgun (WGS) entry which is preliminary data.</text>
</comment>
<protein>
    <submittedName>
        <fullName evidence="1">Uncharacterized protein</fullName>
    </submittedName>
</protein>
<name>A0A1V9Z8Z3_9STRA</name>
<dbReference type="AlphaFoldDB" id="A0A1V9Z8Z3"/>
<proteinExistence type="predicted"/>
<accession>A0A1V9Z8Z3</accession>
<dbReference type="Proteomes" id="UP000243217">
    <property type="component" value="Unassembled WGS sequence"/>
</dbReference>
<evidence type="ECO:0000313" key="1">
    <source>
        <dbReference type="EMBL" id="OQR94310.1"/>
    </source>
</evidence>
<keyword evidence="2" id="KW-1185">Reference proteome</keyword>
<organism evidence="1 2">
    <name type="scientific">Thraustotheca clavata</name>
    <dbReference type="NCBI Taxonomy" id="74557"/>
    <lineage>
        <taxon>Eukaryota</taxon>
        <taxon>Sar</taxon>
        <taxon>Stramenopiles</taxon>
        <taxon>Oomycota</taxon>
        <taxon>Saprolegniomycetes</taxon>
        <taxon>Saprolegniales</taxon>
        <taxon>Achlyaceae</taxon>
        <taxon>Thraustotheca</taxon>
    </lineage>
</organism>